<dbReference type="PANTHER" id="PTHR43877">
    <property type="entry name" value="AMINOALKYLPHOSPHONATE N-ACETYLTRANSFERASE-RELATED-RELATED"/>
    <property type="match status" value="1"/>
</dbReference>
<proteinExistence type="predicted"/>
<name>A0AA45WIC7_9BACL</name>
<sequence length="152" mass="16765">MVAVVIRRDRAHEAASITELALRSKAHWGYDEAFMRQVADELTVTPEMVRRCDVVVAERAGRLLGFYIIQGQPPVGELQALFVEPAVMGRQVGRMLLEHAKNAARAHGFTCLKIDSDPHAEGFYLKMGAVKIGKVPSGAIPGRFLPMLKIEV</sequence>
<comment type="caution">
    <text evidence="4">The sequence shown here is derived from an EMBL/GenBank/DDBJ whole genome shotgun (WGS) entry which is preliminary data.</text>
</comment>
<dbReference type="EMBL" id="FXTU01000001">
    <property type="protein sequence ID" value="SMP00341.1"/>
    <property type="molecule type" value="Genomic_DNA"/>
</dbReference>
<dbReference type="Gene3D" id="3.40.630.30">
    <property type="match status" value="1"/>
</dbReference>
<dbReference type="InterPro" id="IPR016181">
    <property type="entry name" value="Acyl_CoA_acyltransferase"/>
</dbReference>
<dbReference type="RefSeq" id="WP_102991521.1">
    <property type="nucleotide sequence ID" value="NZ_FXTU01000001.1"/>
</dbReference>
<gene>
    <name evidence="4" type="ORF">SAMN06265361_10183</name>
</gene>
<feature type="domain" description="N-acetyltransferase" evidence="3">
    <location>
        <begin position="4"/>
        <end position="151"/>
    </location>
</feature>
<keyword evidence="2" id="KW-0012">Acyltransferase</keyword>
<evidence type="ECO:0000313" key="4">
    <source>
        <dbReference type="EMBL" id="SMP00341.1"/>
    </source>
</evidence>
<dbReference type="SUPFAM" id="SSF55729">
    <property type="entry name" value="Acyl-CoA N-acyltransferases (Nat)"/>
    <property type="match status" value="1"/>
</dbReference>
<dbReference type="PROSITE" id="PS51186">
    <property type="entry name" value="GNAT"/>
    <property type="match status" value="1"/>
</dbReference>
<organism evidence="4 5">
    <name type="scientific">Laceyella tengchongensis</name>
    <dbReference type="NCBI Taxonomy" id="574699"/>
    <lineage>
        <taxon>Bacteria</taxon>
        <taxon>Bacillati</taxon>
        <taxon>Bacillota</taxon>
        <taxon>Bacilli</taxon>
        <taxon>Bacillales</taxon>
        <taxon>Thermoactinomycetaceae</taxon>
        <taxon>Laceyella</taxon>
    </lineage>
</organism>
<dbReference type="Pfam" id="PF13508">
    <property type="entry name" value="Acetyltransf_7"/>
    <property type="match status" value="1"/>
</dbReference>
<evidence type="ECO:0000259" key="3">
    <source>
        <dbReference type="PROSITE" id="PS51186"/>
    </source>
</evidence>
<keyword evidence="1" id="KW-0808">Transferase</keyword>
<evidence type="ECO:0000313" key="5">
    <source>
        <dbReference type="Proteomes" id="UP001157946"/>
    </source>
</evidence>
<evidence type="ECO:0000256" key="2">
    <source>
        <dbReference type="ARBA" id="ARBA00023315"/>
    </source>
</evidence>
<accession>A0AA45WIC7</accession>
<keyword evidence="5" id="KW-1185">Reference proteome</keyword>
<dbReference type="AlphaFoldDB" id="A0AA45WIC7"/>
<dbReference type="InterPro" id="IPR000182">
    <property type="entry name" value="GNAT_dom"/>
</dbReference>
<dbReference type="CDD" id="cd04301">
    <property type="entry name" value="NAT_SF"/>
    <property type="match status" value="1"/>
</dbReference>
<dbReference type="InterPro" id="IPR050832">
    <property type="entry name" value="Bact_Acetyltransf"/>
</dbReference>
<protein>
    <submittedName>
        <fullName evidence="4">Acetyltransferase (GNAT) domain-containing protein</fullName>
    </submittedName>
</protein>
<reference evidence="4" key="1">
    <citation type="submission" date="2017-05" db="EMBL/GenBank/DDBJ databases">
        <authorList>
            <person name="Varghese N."/>
            <person name="Submissions S."/>
        </authorList>
    </citation>
    <scope>NUCLEOTIDE SEQUENCE</scope>
    <source>
        <strain evidence="4">DSM 45262</strain>
    </source>
</reference>
<dbReference type="GO" id="GO:0016747">
    <property type="term" value="F:acyltransferase activity, transferring groups other than amino-acyl groups"/>
    <property type="evidence" value="ECO:0007669"/>
    <property type="project" value="InterPro"/>
</dbReference>
<dbReference type="Proteomes" id="UP001157946">
    <property type="component" value="Unassembled WGS sequence"/>
</dbReference>
<evidence type="ECO:0000256" key="1">
    <source>
        <dbReference type="ARBA" id="ARBA00022679"/>
    </source>
</evidence>